<dbReference type="Pfam" id="PF07160">
    <property type="entry name" value="SKA1"/>
    <property type="match status" value="1"/>
</dbReference>
<keyword evidence="4" id="KW-0418">Kinase</keyword>
<dbReference type="InterPro" id="IPR000719">
    <property type="entry name" value="Prot_kinase_dom"/>
</dbReference>
<feature type="compositionally biased region" description="Polar residues" evidence="10">
    <location>
        <begin position="464"/>
        <end position="485"/>
    </location>
</feature>
<protein>
    <recommendedName>
        <fullName evidence="11">Protein kinase domain-containing protein</fullName>
    </recommendedName>
</protein>
<feature type="binding site" evidence="7">
    <location>
        <begin position="664"/>
        <end position="665"/>
    </location>
    <ligand>
        <name>ATP</name>
        <dbReference type="ChEBI" id="CHEBI:30616"/>
    </ligand>
</feature>
<feature type="region of interest" description="Disordered" evidence="10">
    <location>
        <begin position="113"/>
        <end position="169"/>
    </location>
</feature>
<dbReference type="Proteomes" id="UP000613740">
    <property type="component" value="Unassembled WGS sequence"/>
</dbReference>
<dbReference type="PANTHER" id="PTHR24350">
    <property type="entry name" value="SERINE/THREONINE-PROTEIN KINASE IAL-RELATED"/>
    <property type="match status" value="1"/>
</dbReference>
<organism evidence="12 13">
    <name type="scientific">Chlamydomonas schloesseri</name>
    <dbReference type="NCBI Taxonomy" id="2026947"/>
    <lineage>
        <taxon>Eukaryota</taxon>
        <taxon>Viridiplantae</taxon>
        <taxon>Chlorophyta</taxon>
        <taxon>core chlorophytes</taxon>
        <taxon>Chlorophyceae</taxon>
        <taxon>CS clade</taxon>
        <taxon>Chlamydomonadales</taxon>
        <taxon>Chlamydomonadaceae</taxon>
        <taxon>Chlamydomonas</taxon>
    </lineage>
</organism>
<feature type="active site" description="Proton acceptor" evidence="6">
    <location>
        <position position="660"/>
    </location>
</feature>
<sequence>MDSFATLGEALTQRISDLKKLTLLRIEDGAKDMFQQDLSGLEASVRALEAQVATLKECIQRELSAMPKVEALIEASKVQSQHLNAIANNLPARLPRATYTSVAGATLAGGRGEGDGLASGPSGMLGAGPSQAGPGATAGAGAVGEEAGKRGRTGAAATGAPGGGGARDVPRWYVTQDEFDGVSAYMRGRLVPEKVNAALDELAGHGLATARLMAAVRAGGAKLAPAERKRATDLLHSVANKEGVKGHYWFTDGDLREGPLVRPDKSGKGMLTLLRHLGRLAEHRCNVDGAATTVLTGSLAPGKDGLASPLSPFSPVTFKASRLLEPKLRHQCHSGPLPSSIANQWQASGKPISVGKALVHSISDPCDDPNGPLSPVVGLDSSGSASAWAIPVAPRSAASIVTGSPPPLLRDGGRYETRSEAALPSLADLVSAARMQNPDAHAAAAISASGQDSSSSRTKLPNVDSRNGRNFTPSPISVSALSTGPQEPLSAVDTTTPRTSGSGAGATPGGGASMLLAMCPGAPAAMRRKTWCLEDYDVVRRIYKGSTSAVYKAICRRSGVPVALKVYFLSRVPANVVHMIVREIKIHADLVHKNIVMLYGAFSDERRLVLVQEYAARGDLYGIHRAMNRRMTEQQLTELVLVPFVDALVYLHARGICHRDIKPENILFTTDWRLVIADFGVSINLNQERAVTRAGTLEYMAPEVERCPLKTLPEENKDKASLAYGAAVDVWATGVLAYELLVGFPPFVNDSATHPGADGTFLAKHANSKTLSFPSSTSQGAREFISWTLAEDPQERPTAMQMKNHPWLAAAAAAAAAALAAVREQQAAAAAAAAAAQQQAQQQQQSPAARRSSSNLTTISSTPLTPSRLASSSLVSPVGSLSTALPAAVITR</sequence>
<evidence type="ECO:0000256" key="3">
    <source>
        <dbReference type="ARBA" id="ARBA00022741"/>
    </source>
</evidence>
<dbReference type="GO" id="GO:0051301">
    <property type="term" value="P:cell division"/>
    <property type="evidence" value="ECO:0007669"/>
    <property type="project" value="InterPro"/>
</dbReference>
<name>A0A835WGN7_9CHLO</name>
<dbReference type="AlphaFoldDB" id="A0A835WGN7"/>
<evidence type="ECO:0000256" key="2">
    <source>
        <dbReference type="ARBA" id="ARBA00022679"/>
    </source>
</evidence>
<dbReference type="SUPFAM" id="SSF56112">
    <property type="entry name" value="Protein kinase-like (PK-like)"/>
    <property type="match status" value="1"/>
</dbReference>
<dbReference type="InterPro" id="IPR008271">
    <property type="entry name" value="Ser/Thr_kinase_AS"/>
</dbReference>
<dbReference type="InterPro" id="IPR042031">
    <property type="entry name" value="SKA1_MBD_sf"/>
</dbReference>
<reference evidence="12" key="1">
    <citation type="journal article" date="2020" name="bioRxiv">
        <title>Comparative genomics of Chlamydomonas.</title>
        <authorList>
            <person name="Craig R.J."/>
            <person name="Hasan A.R."/>
            <person name="Ness R.W."/>
            <person name="Keightley P.D."/>
        </authorList>
    </citation>
    <scope>NUCLEOTIDE SEQUENCE</scope>
    <source>
        <strain evidence="12">CCAP 11/173</strain>
    </source>
</reference>
<feature type="region of interest" description="Disordered" evidence="10">
    <location>
        <begin position="841"/>
        <end position="864"/>
    </location>
</feature>
<dbReference type="Gene3D" id="1.10.510.10">
    <property type="entry name" value="Transferase(Phosphotransferase) domain 1"/>
    <property type="match status" value="1"/>
</dbReference>
<feature type="binding site" evidence="7">
    <location>
        <begin position="613"/>
        <end position="615"/>
    </location>
    <ligand>
        <name>ATP</name>
        <dbReference type="ChEBI" id="CHEBI:30616"/>
    </ligand>
</feature>
<dbReference type="Gene3D" id="1.10.10.1890">
    <property type="entry name" value="Ska1 microtubule binding domain-like"/>
    <property type="match status" value="1"/>
</dbReference>
<feature type="compositionally biased region" description="Low complexity" evidence="10">
    <location>
        <begin position="441"/>
        <end position="456"/>
    </location>
</feature>
<keyword evidence="13" id="KW-1185">Reference proteome</keyword>
<dbReference type="GO" id="GO:0008017">
    <property type="term" value="F:microtubule binding"/>
    <property type="evidence" value="ECO:0007669"/>
    <property type="project" value="InterPro"/>
</dbReference>
<dbReference type="Pfam" id="PF00069">
    <property type="entry name" value="Pkinase"/>
    <property type="match status" value="1"/>
</dbReference>
<dbReference type="FunFam" id="3.30.200.20:FF:000042">
    <property type="entry name" value="Aurora kinase A"/>
    <property type="match status" value="1"/>
</dbReference>
<comment type="caution">
    <text evidence="12">The sequence shown here is derived from an EMBL/GenBank/DDBJ whole genome shotgun (WGS) entry which is preliminary data.</text>
</comment>
<keyword evidence="2" id="KW-0808">Transferase</keyword>
<dbReference type="FunFam" id="1.10.510.10:FF:000813">
    <property type="entry name" value="Aurora-like kinase"/>
    <property type="match status" value="1"/>
</dbReference>
<evidence type="ECO:0000256" key="8">
    <source>
        <dbReference type="PIRSR" id="PIRSR630616-3"/>
    </source>
</evidence>
<evidence type="ECO:0000256" key="6">
    <source>
        <dbReference type="PIRSR" id="PIRSR630616-1"/>
    </source>
</evidence>
<dbReference type="PROSITE" id="PS00108">
    <property type="entry name" value="PROTEIN_KINASE_ST"/>
    <property type="match status" value="1"/>
</dbReference>
<evidence type="ECO:0000313" key="12">
    <source>
        <dbReference type="EMBL" id="KAG2447269.1"/>
    </source>
</evidence>
<evidence type="ECO:0000259" key="11">
    <source>
        <dbReference type="PROSITE" id="PS50011"/>
    </source>
</evidence>
<evidence type="ECO:0000256" key="7">
    <source>
        <dbReference type="PIRSR" id="PIRSR630616-2"/>
    </source>
</evidence>
<evidence type="ECO:0000256" key="4">
    <source>
        <dbReference type="ARBA" id="ARBA00022777"/>
    </source>
</evidence>
<dbReference type="PROSITE" id="PS50011">
    <property type="entry name" value="PROTEIN_KINASE_DOM"/>
    <property type="match status" value="1"/>
</dbReference>
<keyword evidence="3 7" id="KW-0547">Nucleotide-binding</keyword>
<keyword evidence="1" id="KW-0723">Serine/threonine-protein kinase</keyword>
<dbReference type="OrthoDB" id="377346at2759"/>
<feature type="cross-link" description="Glycyl lysine isopeptide (Lys-Gly) (interchain with G-Cter in SUMO2)" evidence="8">
    <location>
        <position position="662"/>
    </location>
</feature>
<dbReference type="GO" id="GO:0005524">
    <property type="term" value="F:ATP binding"/>
    <property type="evidence" value="ECO:0007669"/>
    <property type="project" value="UniProtKB-KW"/>
</dbReference>
<accession>A0A835WGN7</accession>
<dbReference type="EMBL" id="JAEHOD010000022">
    <property type="protein sequence ID" value="KAG2447269.1"/>
    <property type="molecule type" value="Genomic_DNA"/>
</dbReference>
<dbReference type="InterPro" id="IPR030616">
    <property type="entry name" value="Aur-like"/>
</dbReference>
<feature type="coiled-coil region" evidence="9">
    <location>
        <begin position="31"/>
        <end position="58"/>
    </location>
</feature>
<evidence type="ECO:0000256" key="10">
    <source>
        <dbReference type="SAM" id="MobiDB-lite"/>
    </source>
</evidence>
<feature type="binding site" evidence="7">
    <location>
        <position position="678"/>
    </location>
    <ligand>
        <name>ATP</name>
        <dbReference type="ChEBI" id="CHEBI:30616"/>
    </ligand>
</feature>
<proteinExistence type="predicted"/>
<evidence type="ECO:0000313" key="13">
    <source>
        <dbReference type="Proteomes" id="UP000613740"/>
    </source>
</evidence>
<evidence type="ECO:0000256" key="5">
    <source>
        <dbReference type="ARBA" id="ARBA00022840"/>
    </source>
</evidence>
<feature type="domain" description="Protein kinase" evidence="11">
    <location>
        <begin position="536"/>
        <end position="808"/>
    </location>
</feature>
<feature type="region of interest" description="Disordered" evidence="10">
    <location>
        <begin position="441"/>
        <end position="508"/>
    </location>
</feature>
<dbReference type="InterPro" id="IPR011009">
    <property type="entry name" value="Kinase-like_dom_sf"/>
</dbReference>
<gene>
    <name evidence="12" type="ORF">HYH02_007599</name>
</gene>
<evidence type="ECO:0000256" key="9">
    <source>
        <dbReference type="SAM" id="Coils"/>
    </source>
</evidence>
<dbReference type="GO" id="GO:0007059">
    <property type="term" value="P:chromosome segregation"/>
    <property type="evidence" value="ECO:0007669"/>
    <property type="project" value="InterPro"/>
</dbReference>
<dbReference type="GO" id="GO:0004674">
    <property type="term" value="F:protein serine/threonine kinase activity"/>
    <property type="evidence" value="ECO:0007669"/>
    <property type="project" value="UniProtKB-KW"/>
</dbReference>
<keyword evidence="5 7" id="KW-0067">ATP-binding</keyword>
<evidence type="ECO:0000256" key="1">
    <source>
        <dbReference type="ARBA" id="ARBA00022527"/>
    </source>
</evidence>
<dbReference type="InterPro" id="IPR009829">
    <property type="entry name" value="SKA1"/>
</dbReference>
<keyword evidence="9" id="KW-0175">Coiled coil</keyword>
<dbReference type="SMART" id="SM00220">
    <property type="entry name" value="S_TKc"/>
    <property type="match status" value="1"/>
</dbReference>
<feature type="binding site" evidence="7">
    <location>
        <position position="565"/>
    </location>
    <ligand>
        <name>ATP</name>
        <dbReference type="ChEBI" id="CHEBI:30616"/>
    </ligand>
</feature>